<name>A0A9D4XFF0_PEA</name>
<evidence type="ECO:0000313" key="2">
    <source>
        <dbReference type="EMBL" id="KAI5420044.1"/>
    </source>
</evidence>
<dbReference type="Proteomes" id="UP001058974">
    <property type="component" value="Chromosome 4"/>
</dbReference>
<dbReference type="Gramene" id="Psat04G0400700-T1">
    <property type="protein sequence ID" value="KAI5420044.1"/>
    <property type="gene ID" value="KIW84_044007"/>
</dbReference>
<sequence>MGWTKVLPPKTLSEVSGRKGPGMQHGKCEDSDHLYIPLRSYDDEDVVEFSTYKSGKGSGFHLGMMFTNKEIIRYAIKQYGIENQKNMFIKKNDVKRMGLVSAIQGISGHV</sequence>
<dbReference type="AlphaFoldDB" id="A0A9D4XFF0"/>
<reference evidence="2 3" key="1">
    <citation type="journal article" date="2022" name="Nat. Genet.">
        <title>Improved pea reference genome and pan-genome highlight genomic features and evolutionary characteristics.</title>
        <authorList>
            <person name="Yang T."/>
            <person name="Liu R."/>
            <person name="Luo Y."/>
            <person name="Hu S."/>
            <person name="Wang D."/>
            <person name="Wang C."/>
            <person name="Pandey M.K."/>
            <person name="Ge S."/>
            <person name="Xu Q."/>
            <person name="Li N."/>
            <person name="Li G."/>
            <person name="Huang Y."/>
            <person name="Saxena R.K."/>
            <person name="Ji Y."/>
            <person name="Li M."/>
            <person name="Yan X."/>
            <person name="He Y."/>
            <person name="Liu Y."/>
            <person name="Wang X."/>
            <person name="Xiang C."/>
            <person name="Varshney R.K."/>
            <person name="Ding H."/>
            <person name="Gao S."/>
            <person name="Zong X."/>
        </authorList>
    </citation>
    <scope>NUCLEOTIDE SEQUENCE [LARGE SCALE GENOMIC DNA]</scope>
    <source>
        <strain evidence="2 3">cv. Zhongwan 6</strain>
    </source>
</reference>
<accession>A0A9D4XFF0</accession>
<evidence type="ECO:0000313" key="3">
    <source>
        <dbReference type="Proteomes" id="UP001058974"/>
    </source>
</evidence>
<organism evidence="2 3">
    <name type="scientific">Pisum sativum</name>
    <name type="common">Garden pea</name>
    <name type="synonym">Lathyrus oleraceus</name>
    <dbReference type="NCBI Taxonomy" id="3888"/>
    <lineage>
        <taxon>Eukaryota</taxon>
        <taxon>Viridiplantae</taxon>
        <taxon>Streptophyta</taxon>
        <taxon>Embryophyta</taxon>
        <taxon>Tracheophyta</taxon>
        <taxon>Spermatophyta</taxon>
        <taxon>Magnoliopsida</taxon>
        <taxon>eudicotyledons</taxon>
        <taxon>Gunneridae</taxon>
        <taxon>Pentapetalae</taxon>
        <taxon>rosids</taxon>
        <taxon>fabids</taxon>
        <taxon>Fabales</taxon>
        <taxon>Fabaceae</taxon>
        <taxon>Papilionoideae</taxon>
        <taxon>50 kb inversion clade</taxon>
        <taxon>NPAAA clade</taxon>
        <taxon>Hologalegina</taxon>
        <taxon>IRL clade</taxon>
        <taxon>Fabeae</taxon>
        <taxon>Lathyrus</taxon>
    </lineage>
</organism>
<proteinExistence type="predicted"/>
<comment type="caution">
    <text evidence="2">The sequence shown here is derived from an EMBL/GenBank/DDBJ whole genome shotgun (WGS) entry which is preliminary data.</text>
</comment>
<keyword evidence="3" id="KW-1185">Reference proteome</keyword>
<gene>
    <name evidence="2" type="ORF">KIW84_044007</name>
</gene>
<dbReference type="EMBL" id="JAMSHJ010000004">
    <property type="protein sequence ID" value="KAI5420044.1"/>
    <property type="molecule type" value="Genomic_DNA"/>
</dbReference>
<evidence type="ECO:0000256" key="1">
    <source>
        <dbReference type="SAM" id="MobiDB-lite"/>
    </source>
</evidence>
<protein>
    <submittedName>
        <fullName evidence="2">Uncharacterized protein</fullName>
    </submittedName>
</protein>
<feature type="region of interest" description="Disordered" evidence="1">
    <location>
        <begin position="1"/>
        <end position="28"/>
    </location>
</feature>